<dbReference type="AlphaFoldDB" id="S2NPV0"/>
<gene>
    <name evidence="1" type="ORF">Lpp225_2222</name>
</gene>
<comment type="caution">
    <text evidence="1">The sequence shown here is derived from an EMBL/GenBank/DDBJ whole genome shotgun (WGS) entry which is preliminary data.</text>
</comment>
<reference evidence="1 2" key="1">
    <citation type="journal article" date="2013" name="PLoS ONE">
        <title>Lactobacillus paracasei comparative genomics: towards species pan-genome definition and exploitation of diversity.</title>
        <authorList>
            <person name="Smokvina T."/>
            <person name="Wels M."/>
            <person name="Polka J."/>
            <person name="Chervaux C."/>
            <person name="Brisse S."/>
            <person name="Boekhorst J."/>
            <person name="van Hylckama Vlieg J.E."/>
            <person name="Siezen R.J."/>
        </authorList>
    </citation>
    <scope>NUCLEOTIDE SEQUENCE [LARGE SCALE GENOMIC DNA]</scope>
    <source>
        <strain evidence="1 2">Lpp225</strain>
    </source>
</reference>
<dbReference type="Proteomes" id="UP000014270">
    <property type="component" value="Unassembled WGS sequence"/>
</dbReference>
<proteinExistence type="predicted"/>
<organism evidence="1 2">
    <name type="scientific">Lacticaseibacillus paracasei subsp. paracasei Lpp225</name>
    <dbReference type="NCBI Taxonomy" id="1256225"/>
    <lineage>
        <taxon>Bacteria</taxon>
        <taxon>Bacillati</taxon>
        <taxon>Bacillota</taxon>
        <taxon>Bacilli</taxon>
        <taxon>Lactobacillales</taxon>
        <taxon>Lactobacillaceae</taxon>
        <taxon>Lacticaseibacillus</taxon>
    </lineage>
</organism>
<evidence type="ECO:0000313" key="1">
    <source>
        <dbReference type="EMBL" id="EPC36851.1"/>
    </source>
</evidence>
<dbReference type="PATRIC" id="fig|1256225.3.peg.2297"/>
<dbReference type="EMBL" id="ANMM01000018">
    <property type="protein sequence ID" value="EPC36851.1"/>
    <property type="molecule type" value="Genomic_DNA"/>
</dbReference>
<evidence type="ECO:0000313" key="2">
    <source>
        <dbReference type="Proteomes" id="UP000014270"/>
    </source>
</evidence>
<accession>S2NPV0</accession>
<sequence length="41" mass="4327">MQVSAAANAFLPCQTPQSPASWGWNAVTALRARKARGLEVA</sequence>
<protein>
    <submittedName>
        <fullName evidence="1">Uncharacterized protein</fullName>
    </submittedName>
</protein>
<name>S2NPV0_LACPA</name>